<organism evidence="4 5">
    <name type="scientific">Mucilaginibacter hurinus</name>
    <dbReference type="NCBI Taxonomy" id="2201324"/>
    <lineage>
        <taxon>Bacteria</taxon>
        <taxon>Pseudomonadati</taxon>
        <taxon>Bacteroidota</taxon>
        <taxon>Sphingobacteriia</taxon>
        <taxon>Sphingobacteriales</taxon>
        <taxon>Sphingobacteriaceae</taxon>
        <taxon>Mucilaginibacter</taxon>
    </lineage>
</organism>
<dbReference type="SUPFAM" id="SSF53756">
    <property type="entry name" value="UDP-Glycosyltransferase/glycogen phosphorylase"/>
    <property type="match status" value="1"/>
</dbReference>
<dbReference type="GO" id="GO:0016757">
    <property type="term" value="F:glycosyltransferase activity"/>
    <property type="evidence" value="ECO:0007669"/>
    <property type="project" value="UniProtKB-KW"/>
</dbReference>
<evidence type="ECO:0000313" key="5">
    <source>
        <dbReference type="Proteomes" id="UP000253209"/>
    </source>
</evidence>
<dbReference type="AlphaFoldDB" id="A0A367GTY9"/>
<evidence type="ECO:0000256" key="1">
    <source>
        <dbReference type="ARBA" id="ARBA00022676"/>
    </source>
</evidence>
<comment type="caution">
    <text evidence="4">The sequence shown here is derived from an EMBL/GenBank/DDBJ whole genome shotgun (WGS) entry which is preliminary data.</text>
</comment>
<dbReference type="Proteomes" id="UP000253209">
    <property type="component" value="Unassembled WGS sequence"/>
</dbReference>
<dbReference type="OrthoDB" id="9816564at2"/>
<sequence>MKIVYVTSSEIPSRAAHTVHVMKISEAFVKNGHTLSLIMPVKNSEHATSAEIFKFYNVAPVFKIIPFLFYKIKGYSIINPVRMVLLIKKEKPAIVVCRAIGVAIYATLLGVKVIYDAHNNPERFVGYRSYLLRRFYKSKNLIKLTVVTETLKQLFIKEGIAASKLYIVPNGTNEVTDHTKIDAIANSGKLNIGYTGHLYPGKGMEVIAKVAPHLPEVLFHIVGGRDEDIKMWQDKMKLDNVIFHGFIQQHALSSYLNSFDICVLPNLKSVSTMNNEDIGNITCPLKMFEYMAHKKPMIASDLPVLREVLNETNAVLCNPENPQEWVDAIKSLQENIDLRQSLANNAYELFKANYTWQKRAQKLVDGINSI</sequence>
<evidence type="ECO:0000259" key="3">
    <source>
        <dbReference type="Pfam" id="PF13439"/>
    </source>
</evidence>
<dbReference type="Pfam" id="PF13692">
    <property type="entry name" value="Glyco_trans_1_4"/>
    <property type="match status" value="1"/>
</dbReference>
<protein>
    <recommendedName>
        <fullName evidence="3">Glycosyltransferase subfamily 4-like N-terminal domain-containing protein</fullName>
    </recommendedName>
</protein>
<dbReference type="PANTHER" id="PTHR12526">
    <property type="entry name" value="GLYCOSYLTRANSFERASE"/>
    <property type="match status" value="1"/>
</dbReference>
<evidence type="ECO:0000313" key="4">
    <source>
        <dbReference type="EMBL" id="RCH56648.1"/>
    </source>
</evidence>
<keyword evidence="5" id="KW-1185">Reference proteome</keyword>
<name>A0A367GTY9_9SPHI</name>
<dbReference type="InterPro" id="IPR028098">
    <property type="entry name" value="Glyco_trans_4-like_N"/>
</dbReference>
<feature type="domain" description="Glycosyltransferase subfamily 4-like N-terminal" evidence="3">
    <location>
        <begin position="19"/>
        <end position="173"/>
    </location>
</feature>
<dbReference type="CDD" id="cd03801">
    <property type="entry name" value="GT4_PimA-like"/>
    <property type="match status" value="1"/>
</dbReference>
<keyword evidence="2" id="KW-0808">Transferase</keyword>
<keyword evidence="1" id="KW-0328">Glycosyltransferase</keyword>
<reference evidence="4 5" key="1">
    <citation type="submission" date="2018-05" db="EMBL/GenBank/DDBJ databases">
        <title>Mucilaginibacter hurinus sp. nov., isolated from briquette warehouse soil.</title>
        <authorList>
            <person name="Choi L."/>
        </authorList>
    </citation>
    <scope>NUCLEOTIDE SEQUENCE [LARGE SCALE GENOMIC DNA]</scope>
    <source>
        <strain evidence="4 5">ZR32</strain>
    </source>
</reference>
<dbReference type="EMBL" id="QGDC01000001">
    <property type="protein sequence ID" value="RCH56648.1"/>
    <property type="molecule type" value="Genomic_DNA"/>
</dbReference>
<proteinExistence type="predicted"/>
<dbReference type="Gene3D" id="3.40.50.2000">
    <property type="entry name" value="Glycogen Phosphorylase B"/>
    <property type="match status" value="2"/>
</dbReference>
<evidence type="ECO:0000256" key="2">
    <source>
        <dbReference type="ARBA" id="ARBA00022679"/>
    </source>
</evidence>
<dbReference type="Pfam" id="PF13439">
    <property type="entry name" value="Glyco_transf_4"/>
    <property type="match status" value="1"/>
</dbReference>
<dbReference type="PANTHER" id="PTHR12526:SF629">
    <property type="entry name" value="TEICHURONIC ACID BIOSYNTHESIS GLYCOSYLTRANSFERASE TUAH-RELATED"/>
    <property type="match status" value="1"/>
</dbReference>
<gene>
    <name evidence="4" type="ORF">DJ568_01955</name>
</gene>
<dbReference type="RefSeq" id="WP_114003545.1">
    <property type="nucleotide sequence ID" value="NZ_QGDC01000001.1"/>
</dbReference>
<accession>A0A367GTY9</accession>